<protein>
    <submittedName>
        <fullName evidence="1">Uncharacterized protein</fullName>
    </submittedName>
</protein>
<reference evidence="1 2" key="1">
    <citation type="submission" date="2020-08" db="EMBL/GenBank/DDBJ databases">
        <authorList>
            <person name="Zhao J."/>
            <person name="Wei X."/>
            <person name="Pan Q."/>
            <person name="Ren H."/>
            <person name="Sun H."/>
            <person name="Yan Y."/>
            <person name="Cui T."/>
        </authorList>
    </citation>
    <scope>NUCLEOTIDE SEQUENCE [LARGE SCALE GENOMIC DNA]</scope>
</reference>
<proteinExistence type="predicted"/>
<dbReference type="EMBL" id="MT902335">
    <property type="protein sequence ID" value="QNL29318.1"/>
    <property type="molecule type" value="Genomic_DNA"/>
</dbReference>
<organism evidence="1 2">
    <name type="scientific">Pasteurella phage vB_PmuP_Pa7</name>
    <dbReference type="NCBI Taxonomy" id="2767198"/>
    <lineage>
        <taxon>Viruses</taxon>
        <taxon>Duplodnaviria</taxon>
        <taxon>Heunggongvirae</taxon>
        <taxon>Uroviricota</taxon>
        <taxon>Caudoviricetes</taxon>
        <taxon>Autographivirales</taxon>
        <taxon>Autotranscriptaviridae</taxon>
        <taxon>Studiervirinae</taxon>
        <taxon>Wuhanvirus</taxon>
        <taxon>Wuhanvirus PHB02</taxon>
    </lineage>
</organism>
<dbReference type="Proteomes" id="UP000516165">
    <property type="component" value="Segment"/>
</dbReference>
<evidence type="ECO:0000313" key="2">
    <source>
        <dbReference type="Proteomes" id="UP000516165"/>
    </source>
</evidence>
<accession>A0A7G8ZYN7</accession>
<evidence type="ECO:0000313" key="1">
    <source>
        <dbReference type="EMBL" id="QNL29318.1"/>
    </source>
</evidence>
<sequence>MERIIKQVFISAEHINLSDTDNAIRTCRLEDILLHDK</sequence>
<name>A0A7G8ZYN7_9CAUD</name>